<dbReference type="Proteomes" id="UP001431572">
    <property type="component" value="Plasmid unnamed1"/>
</dbReference>
<dbReference type="Pfam" id="PF07702">
    <property type="entry name" value="UTRA"/>
    <property type="match status" value="1"/>
</dbReference>
<organism evidence="5 7">
    <name type="scientific">Candidatus Chlorohelix allophototropha</name>
    <dbReference type="NCBI Taxonomy" id="3003348"/>
    <lineage>
        <taxon>Bacteria</taxon>
        <taxon>Bacillati</taxon>
        <taxon>Chloroflexota</taxon>
        <taxon>Chloroflexia</taxon>
        <taxon>Candidatus Chloroheliales</taxon>
        <taxon>Candidatus Chloroheliaceae</taxon>
        <taxon>Candidatus Chlorohelix</taxon>
    </lineage>
</organism>
<dbReference type="GO" id="GO:0003677">
    <property type="term" value="F:DNA binding"/>
    <property type="evidence" value="ECO:0007669"/>
    <property type="project" value="UniProtKB-KW"/>
</dbReference>
<proteinExistence type="predicted"/>
<gene>
    <name evidence="5" type="ORF">HXX08_14150</name>
    <name evidence="6" type="ORF">OZ401_004807</name>
</gene>
<evidence type="ECO:0000313" key="7">
    <source>
        <dbReference type="Proteomes" id="UP000521676"/>
    </source>
</evidence>
<sequence>MVEIDSQNEALDRNSSIPLHRQLWQIFKDKIDQEEWRLGEVIPKELDLMEEYGVSRYTIRQTLDDLVQAGFLIRTKKRGTLVRRPKVEQDLSRFYSFARDMSEQGLEPTSIILNLEEIIPDEITAAILKLESGNRVYHLRRLRLVAGEPLVLESSYLAFGSSINLSAYDWRIQPLYEILENHYGLKIERAEEYLEPENLDPETAALLGVEANTPAFRVERLTYNSEGRIFERRISLIRGDRYRFHINLPKVELVTGN</sequence>
<dbReference type="CDD" id="cd07377">
    <property type="entry name" value="WHTH_GntR"/>
    <property type="match status" value="1"/>
</dbReference>
<dbReference type="SMART" id="SM00866">
    <property type="entry name" value="UTRA"/>
    <property type="match status" value="1"/>
</dbReference>
<reference evidence="5 7" key="1">
    <citation type="submission" date="2020-06" db="EMBL/GenBank/DDBJ databases">
        <title>Anoxygenic phototrophic Chloroflexota member uses a Type I reaction center.</title>
        <authorList>
            <person name="Tsuji J.M."/>
            <person name="Shaw N.A."/>
            <person name="Nagashima S."/>
            <person name="Venkiteswaran J."/>
            <person name="Schiff S.L."/>
            <person name="Hanada S."/>
            <person name="Tank M."/>
            <person name="Neufeld J.D."/>
        </authorList>
    </citation>
    <scope>NUCLEOTIDE SEQUENCE [LARGE SCALE GENOMIC DNA]</scope>
    <source>
        <strain evidence="5">L227-S17</strain>
    </source>
</reference>
<keyword evidence="8" id="KW-1185">Reference proteome</keyword>
<keyword evidence="6" id="KW-0614">Plasmid</keyword>
<dbReference type="PANTHER" id="PTHR44846:SF1">
    <property type="entry name" value="MANNOSYL-D-GLYCERATE TRANSPORT_METABOLISM SYSTEM REPRESSOR MNGR-RELATED"/>
    <property type="match status" value="1"/>
</dbReference>
<dbReference type="InterPro" id="IPR050679">
    <property type="entry name" value="Bact_HTH_transcr_reg"/>
</dbReference>
<dbReference type="Gene3D" id="1.10.10.10">
    <property type="entry name" value="Winged helix-like DNA-binding domain superfamily/Winged helix DNA-binding domain"/>
    <property type="match status" value="1"/>
</dbReference>
<dbReference type="Proteomes" id="UP000521676">
    <property type="component" value="Unassembled WGS sequence"/>
</dbReference>
<dbReference type="PANTHER" id="PTHR44846">
    <property type="entry name" value="MANNOSYL-D-GLYCERATE TRANSPORT/METABOLISM SYSTEM REPRESSOR MNGR-RELATED"/>
    <property type="match status" value="1"/>
</dbReference>
<dbReference type="SUPFAM" id="SSF64288">
    <property type="entry name" value="Chorismate lyase-like"/>
    <property type="match status" value="1"/>
</dbReference>
<dbReference type="SMART" id="SM00345">
    <property type="entry name" value="HTH_GNTR"/>
    <property type="match status" value="1"/>
</dbReference>
<evidence type="ECO:0000259" key="4">
    <source>
        <dbReference type="PROSITE" id="PS50949"/>
    </source>
</evidence>
<feature type="domain" description="HTH gntR-type" evidence="4">
    <location>
        <begin position="17"/>
        <end position="85"/>
    </location>
</feature>
<dbReference type="InterPro" id="IPR011663">
    <property type="entry name" value="UTRA"/>
</dbReference>
<dbReference type="SUPFAM" id="SSF46785">
    <property type="entry name" value="Winged helix' DNA-binding domain"/>
    <property type="match status" value="1"/>
</dbReference>
<dbReference type="EMBL" id="JACATZ010000001">
    <property type="protein sequence ID" value="NWJ47000.1"/>
    <property type="molecule type" value="Genomic_DNA"/>
</dbReference>
<name>A0A8T7M4J4_9CHLR</name>
<geneLocation type="plasmid" evidence="6 8">
    <name>unnamed1</name>
</geneLocation>
<dbReference type="InterPro" id="IPR036390">
    <property type="entry name" value="WH_DNA-bd_sf"/>
</dbReference>
<evidence type="ECO:0000256" key="3">
    <source>
        <dbReference type="ARBA" id="ARBA00023163"/>
    </source>
</evidence>
<evidence type="ECO:0000313" key="5">
    <source>
        <dbReference type="EMBL" id="NWJ47000.1"/>
    </source>
</evidence>
<reference evidence="6" key="2">
    <citation type="journal article" date="2024" name="Nature">
        <title>Anoxygenic phototroph of the Chloroflexota uses a type I reaction centre.</title>
        <authorList>
            <person name="Tsuji J.M."/>
            <person name="Shaw N.A."/>
            <person name="Nagashima S."/>
            <person name="Venkiteswaran J.J."/>
            <person name="Schiff S.L."/>
            <person name="Watanabe T."/>
            <person name="Fukui M."/>
            <person name="Hanada S."/>
            <person name="Tank M."/>
            <person name="Neufeld J.D."/>
        </authorList>
    </citation>
    <scope>NUCLEOTIDE SEQUENCE</scope>
    <source>
        <strain evidence="6">L227-S17</strain>
        <plasmid evidence="6 8">unnamed1</plasmid>
    </source>
</reference>
<dbReference type="InterPro" id="IPR028978">
    <property type="entry name" value="Chorismate_lyase_/UTRA_dom_sf"/>
</dbReference>
<dbReference type="Pfam" id="PF00392">
    <property type="entry name" value="GntR"/>
    <property type="match status" value="1"/>
</dbReference>
<dbReference type="PROSITE" id="PS50949">
    <property type="entry name" value="HTH_GNTR"/>
    <property type="match status" value="1"/>
</dbReference>
<evidence type="ECO:0000313" key="8">
    <source>
        <dbReference type="Proteomes" id="UP001431572"/>
    </source>
</evidence>
<protein>
    <submittedName>
        <fullName evidence="5">GntR family transcriptional regulator</fullName>
    </submittedName>
</protein>
<evidence type="ECO:0000256" key="1">
    <source>
        <dbReference type="ARBA" id="ARBA00023015"/>
    </source>
</evidence>
<dbReference type="AlphaFoldDB" id="A0A8T7M4J4"/>
<dbReference type="InterPro" id="IPR000524">
    <property type="entry name" value="Tscrpt_reg_HTH_GntR"/>
</dbReference>
<accession>A0A8T7M4J4</accession>
<dbReference type="InterPro" id="IPR036388">
    <property type="entry name" value="WH-like_DNA-bd_sf"/>
</dbReference>
<dbReference type="RefSeq" id="WP_341471890.1">
    <property type="nucleotide sequence ID" value="NZ_CP128401.1"/>
</dbReference>
<dbReference type="PRINTS" id="PR00035">
    <property type="entry name" value="HTHGNTR"/>
</dbReference>
<keyword evidence="3" id="KW-0804">Transcription</keyword>
<evidence type="ECO:0000256" key="2">
    <source>
        <dbReference type="ARBA" id="ARBA00023125"/>
    </source>
</evidence>
<evidence type="ECO:0000313" key="6">
    <source>
        <dbReference type="EMBL" id="WJW70005.1"/>
    </source>
</evidence>
<dbReference type="Gene3D" id="3.40.1410.10">
    <property type="entry name" value="Chorismate lyase-like"/>
    <property type="match status" value="1"/>
</dbReference>
<keyword evidence="2" id="KW-0238">DNA-binding</keyword>
<dbReference type="GO" id="GO:0003700">
    <property type="term" value="F:DNA-binding transcription factor activity"/>
    <property type="evidence" value="ECO:0007669"/>
    <property type="project" value="InterPro"/>
</dbReference>
<dbReference type="GO" id="GO:0045892">
    <property type="term" value="P:negative regulation of DNA-templated transcription"/>
    <property type="evidence" value="ECO:0007669"/>
    <property type="project" value="TreeGrafter"/>
</dbReference>
<keyword evidence="1" id="KW-0805">Transcription regulation</keyword>
<dbReference type="EMBL" id="CP128401">
    <property type="protein sequence ID" value="WJW70005.1"/>
    <property type="molecule type" value="Genomic_DNA"/>
</dbReference>